<keyword evidence="6 8" id="KW-1133">Transmembrane helix</keyword>
<comment type="caution">
    <text evidence="9">The sequence shown here is derived from an EMBL/GenBank/DDBJ whole genome shotgun (WGS) entry which is preliminary data.</text>
</comment>
<feature type="transmembrane region" description="Helical" evidence="8">
    <location>
        <begin position="310"/>
        <end position="331"/>
    </location>
</feature>
<dbReference type="Pfam" id="PF20398">
    <property type="entry name" value="DUF6691"/>
    <property type="match status" value="1"/>
</dbReference>
<keyword evidence="5 8" id="KW-0812">Transmembrane</keyword>
<sequence length="372" mass="39410">FTPVQTFLGGYLLHLSTSALLEDTGTVLGVSGIVDGQIWGTGNPRAPKSQEHESTREKQDAQWVERYWRMAVVGGMIAAPITASMLGVGGQGAIDAVRSWDILSGQLGWDRLALAGVLVGLGSRLGSGCTSGHFLCGASRLSPRSIVATAVFFPIAMVTSQLFPMTSSPALGNTAASYVPTYPALSDVPLFVLPIIIHQVLRLTLRRILALSPVVFLRLAPYILSGWTFGMGLVMSGMADPLKVVSFLRISPLRQWDPSLAMVFLGGVIPNAISYRRLISRRTTASSEPKPAYSWANWRVPRRRDIDWKLVSGAAVFGAGWGLGGVCPGPALVGVGSVVWDQLTGHGKSAAGMALGAFAVSVAAGMRIGRVI</sequence>
<evidence type="ECO:0000256" key="8">
    <source>
        <dbReference type="SAM" id="Phobius"/>
    </source>
</evidence>
<evidence type="ECO:0000256" key="6">
    <source>
        <dbReference type="ARBA" id="ARBA00022989"/>
    </source>
</evidence>
<feature type="transmembrane region" description="Helical" evidence="8">
    <location>
        <begin position="184"/>
        <end position="203"/>
    </location>
</feature>
<evidence type="ECO:0000256" key="7">
    <source>
        <dbReference type="ARBA" id="ARBA00023136"/>
    </source>
</evidence>
<comment type="subcellular location">
    <subcellularLocation>
        <location evidence="1">Cell inner membrane</location>
        <topology evidence="1">Multi-pass membrane protein</topology>
    </subcellularLocation>
</comment>
<feature type="non-terminal residue" evidence="9">
    <location>
        <position position="372"/>
    </location>
</feature>
<feature type="transmembrane region" description="Helical" evidence="8">
    <location>
        <begin position="351"/>
        <end position="369"/>
    </location>
</feature>
<reference evidence="9" key="1">
    <citation type="journal article" date="2022" name="G3 (Bethesda)">
        <title>High quality genome of the basidiomycete yeast Dioszegia hungarica PDD-24b-2 isolated from cloud water.</title>
        <authorList>
            <person name="Jarrige D."/>
            <person name="Haridas S."/>
            <person name="Bleykasten-Grosshans C."/>
            <person name="Joly M."/>
            <person name="Nadalig T."/>
            <person name="Sancelme M."/>
            <person name="Vuilleumier S."/>
            <person name="Grigoriev I.V."/>
            <person name="Amato P."/>
            <person name="Bringel F."/>
        </authorList>
    </citation>
    <scope>NUCLEOTIDE SEQUENCE</scope>
    <source>
        <strain evidence="9">PDD-24b-2</strain>
    </source>
</reference>
<dbReference type="Proteomes" id="UP001164286">
    <property type="component" value="Unassembled WGS sequence"/>
</dbReference>
<gene>
    <name evidence="9" type="ORF">MKK02DRAFT_26721</name>
</gene>
<keyword evidence="2" id="KW-0813">Transport</keyword>
<feature type="transmembrane region" description="Helical" evidence="8">
    <location>
        <begin position="108"/>
        <end position="125"/>
    </location>
</feature>
<keyword evidence="4" id="KW-0997">Cell inner membrane</keyword>
<proteinExistence type="predicted"/>
<evidence type="ECO:0000256" key="1">
    <source>
        <dbReference type="ARBA" id="ARBA00004429"/>
    </source>
</evidence>
<dbReference type="PANTHER" id="PTHR30574:SF1">
    <property type="entry name" value="SULPHUR TRANSPORT DOMAIN-CONTAINING PROTEIN"/>
    <property type="match status" value="1"/>
</dbReference>
<evidence type="ECO:0008006" key="11">
    <source>
        <dbReference type="Google" id="ProtNLM"/>
    </source>
</evidence>
<dbReference type="InterPro" id="IPR007272">
    <property type="entry name" value="Sulf_transp_TsuA/YedE"/>
</dbReference>
<evidence type="ECO:0000256" key="3">
    <source>
        <dbReference type="ARBA" id="ARBA00022475"/>
    </source>
</evidence>
<protein>
    <recommendedName>
        <fullName evidence="11">Sulphur transport domain-containing protein</fullName>
    </recommendedName>
</protein>
<feature type="transmembrane region" description="Helical" evidence="8">
    <location>
        <begin position="215"/>
        <end position="239"/>
    </location>
</feature>
<feature type="transmembrane region" description="Helical" evidence="8">
    <location>
        <begin position="259"/>
        <end position="278"/>
    </location>
</feature>
<evidence type="ECO:0000256" key="2">
    <source>
        <dbReference type="ARBA" id="ARBA00022448"/>
    </source>
</evidence>
<keyword evidence="10" id="KW-1185">Reference proteome</keyword>
<dbReference type="GO" id="GO:0005886">
    <property type="term" value="C:plasma membrane"/>
    <property type="evidence" value="ECO:0007669"/>
    <property type="project" value="UniProtKB-SubCell"/>
</dbReference>
<evidence type="ECO:0000256" key="4">
    <source>
        <dbReference type="ARBA" id="ARBA00022519"/>
    </source>
</evidence>
<dbReference type="GeneID" id="77726447"/>
<dbReference type="PANTHER" id="PTHR30574">
    <property type="entry name" value="INNER MEMBRANE PROTEIN YEDE"/>
    <property type="match status" value="1"/>
</dbReference>
<dbReference type="AlphaFoldDB" id="A0AA38H7G6"/>
<dbReference type="RefSeq" id="XP_052944927.1">
    <property type="nucleotide sequence ID" value="XM_053087246.1"/>
</dbReference>
<organism evidence="9 10">
    <name type="scientific">Dioszegia hungarica</name>
    <dbReference type="NCBI Taxonomy" id="4972"/>
    <lineage>
        <taxon>Eukaryota</taxon>
        <taxon>Fungi</taxon>
        <taxon>Dikarya</taxon>
        <taxon>Basidiomycota</taxon>
        <taxon>Agaricomycotina</taxon>
        <taxon>Tremellomycetes</taxon>
        <taxon>Tremellales</taxon>
        <taxon>Bulleribasidiaceae</taxon>
        <taxon>Dioszegia</taxon>
    </lineage>
</organism>
<name>A0AA38H7G6_9TREE</name>
<evidence type="ECO:0000313" key="9">
    <source>
        <dbReference type="EMBL" id="KAI9635150.1"/>
    </source>
</evidence>
<accession>A0AA38H7G6</accession>
<dbReference type="EMBL" id="JAKWFO010000005">
    <property type="protein sequence ID" value="KAI9635150.1"/>
    <property type="molecule type" value="Genomic_DNA"/>
</dbReference>
<feature type="transmembrane region" description="Helical" evidence="8">
    <location>
        <begin position="67"/>
        <end position="88"/>
    </location>
</feature>
<evidence type="ECO:0000256" key="5">
    <source>
        <dbReference type="ARBA" id="ARBA00022692"/>
    </source>
</evidence>
<keyword evidence="3" id="KW-1003">Cell membrane</keyword>
<dbReference type="InterPro" id="IPR046513">
    <property type="entry name" value="DUF6691"/>
</dbReference>
<keyword evidence="7 8" id="KW-0472">Membrane</keyword>
<feature type="transmembrane region" description="Helical" evidence="8">
    <location>
        <begin position="146"/>
        <end position="164"/>
    </location>
</feature>
<evidence type="ECO:0000313" key="10">
    <source>
        <dbReference type="Proteomes" id="UP001164286"/>
    </source>
</evidence>